<dbReference type="EMBL" id="BAPV01000041">
    <property type="protein sequence ID" value="GBQ91228.1"/>
    <property type="molecule type" value="Genomic_DNA"/>
</dbReference>
<dbReference type="RefSeq" id="WP_264816387.1">
    <property type="nucleotide sequence ID" value="NZ_BAPV01000041.1"/>
</dbReference>
<name>A0ABQ0Q4N1_9PROT</name>
<evidence type="ECO:0000313" key="2">
    <source>
        <dbReference type="Proteomes" id="UP001062776"/>
    </source>
</evidence>
<sequence>MQDLVRYARSPGTLIASRFEGPDETICTCCQHARATVSVAGKALCPTCLPAYALDTPRIDETASLIWLPHVDQGVLSRLTLALHAVCAQQGEAIGTATTGPAGHAGAIFAELRAQAGGLIERIGTAQISHLREAARKLSQAPLQRQHVASGIRVLHHGVGLPDEPNSYRHYLNTLKEGSSS</sequence>
<reference evidence="1" key="1">
    <citation type="submission" date="2013-04" db="EMBL/GenBank/DDBJ databases">
        <title>The genome sequencing project of 58 acetic acid bacteria.</title>
        <authorList>
            <person name="Okamoto-Kainuma A."/>
            <person name="Ishikawa M."/>
            <person name="Umino S."/>
            <person name="Koizumi Y."/>
            <person name="Shiwa Y."/>
            <person name="Yoshikawa H."/>
            <person name="Matsutani M."/>
            <person name="Matsushita K."/>
        </authorList>
    </citation>
    <scope>NUCLEOTIDE SEQUENCE</scope>
    <source>
        <strain evidence="1">NRIC 0535</strain>
    </source>
</reference>
<evidence type="ECO:0000313" key="1">
    <source>
        <dbReference type="EMBL" id="GBQ91228.1"/>
    </source>
</evidence>
<dbReference type="Proteomes" id="UP001062776">
    <property type="component" value="Unassembled WGS sequence"/>
</dbReference>
<proteinExistence type="predicted"/>
<organism evidence="1 2">
    <name type="scientific">Asaia krungthepensis NRIC 0535</name>
    <dbReference type="NCBI Taxonomy" id="1307925"/>
    <lineage>
        <taxon>Bacteria</taxon>
        <taxon>Pseudomonadati</taxon>
        <taxon>Pseudomonadota</taxon>
        <taxon>Alphaproteobacteria</taxon>
        <taxon>Acetobacterales</taxon>
        <taxon>Acetobacteraceae</taxon>
        <taxon>Asaia</taxon>
    </lineage>
</organism>
<accession>A0ABQ0Q4N1</accession>
<comment type="caution">
    <text evidence="1">The sequence shown here is derived from an EMBL/GenBank/DDBJ whole genome shotgun (WGS) entry which is preliminary data.</text>
</comment>
<protein>
    <submittedName>
        <fullName evidence="1">Uncharacterized protein</fullName>
    </submittedName>
</protein>
<gene>
    <name evidence="1" type="ORF">AA0535_2243</name>
</gene>
<keyword evidence="2" id="KW-1185">Reference proteome</keyword>